<protein>
    <submittedName>
        <fullName evidence="2">DUF4124 domain-containing protein</fullName>
    </submittedName>
</protein>
<organism evidence="2 3">
    <name type="scientific">Novilysobacter erysipheiresistens</name>
    <dbReference type="NCBI Taxonomy" id="1749332"/>
    <lineage>
        <taxon>Bacteria</taxon>
        <taxon>Pseudomonadati</taxon>
        <taxon>Pseudomonadota</taxon>
        <taxon>Gammaproteobacteria</taxon>
        <taxon>Lysobacterales</taxon>
        <taxon>Lysobacteraceae</taxon>
        <taxon>Novilysobacter</taxon>
    </lineage>
</organism>
<dbReference type="InterPro" id="IPR025392">
    <property type="entry name" value="DUF4124"/>
</dbReference>
<evidence type="ECO:0000313" key="2">
    <source>
        <dbReference type="EMBL" id="MEG3184122.1"/>
    </source>
</evidence>
<evidence type="ECO:0000259" key="1">
    <source>
        <dbReference type="Pfam" id="PF13511"/>
    </source>
</evidence>
<gene>
    <name evidence="2" type="ORF">SNE34_08880</name>
</gene>
<name>A0ABU7YYW0_9GAMM</name>
<sequence length="150" mass="15349">MSIRMSKSNPSSLAHRLPRLVAGVAVALTFALPATAGELYQWKDANGVTHYSDAPPPAGADYKNRTISNRGSAAIATEKVEAPAESNQCTTARGNLALLQGEGPVGADADGDGKPDTAFTADERAAQAQLAEAAIKVHCSTATATANSEA</sequence>
<evidence type="ECO:0000313" key="3">
    <source>
        <dbReference type="Proteomes" id="UP001355056"/>
    </source>
</evidence>
<accession>A0ABU7YYW0</accession>
<dbReference type="Pfam" id="PF13511">
    <property type="entry name" value="DUF4124"/>
    <property type="match status" value="1"/>
</dbReference>
<feature type="domain" description="DUF4124" evidence="1">
    <location>
        <begin position="27"/>
        <end position="74"/>
    </location>
</feature>
<comment type="caution">
    <text evidence="2">The sequence shown here is derived from an EMBL/GenBank/DDBJ whole genome shotgun (WGS) entry which is preliminary data.</text>
</comment>
<reference evidence="2 3" key="1">
    <citation type="journal article" date="2016" name="Int. J. Syst. Evol. Microbiol.">
        <title>Lysobacter erysipheiresistens sp. nov., an antagonist of powdery mildew, isolated from tobacco-cultivated soil.</title>
        <authorList>
            <person name="Xie B."/>
            <person name="Li T."/>
            <person name="Lin X."/>
            <person name="Wang C.J."/>
            <person name="Chen Y.J."/>
            <person name="Liu W.J."/>
            <person name="Zhao Z.W."/>
        </authorList>
    </citation>
    <scope>NUCLEOTIDE SEQUENCE [LARGE SCALE GENOMIC DNA]</scope>
    <source>
        <strain evidence="2 3">RS-LYSO-3</strain>
    </source>
</reference>
<keyword evidence="3" id="KW-1185">Reference proteome</keyword>
<proteinExistence type="predicted"/>
<dbReference type="Proteomes" id="UP001355056">
    <property type="component" value="Unassembled WGS sequence"/>
</dbReference>
<dbReference type="EMBL" id="JAXGFP010000004">
    <property type="protein sequence ID" value="MEG3184122.1"/>
    <property type="molecule type" value="Genomic_DNA"/>
</dbReference>